<proteinExistence type="predicted"/>
<dbReference type="STRING" id="44941.A0A397UT70"/>
<protein>
    <recommendedName>
        <fullName evidence="4">Protein kinase domain-containing protein</fullName>
    </recommendedName>
</protein>
<feature type="transmembrane region" description="Helical" evidence="1">
    <location>
        <begin position="29"/>
        <end position="49"/>
    </location>
</feature>
<comment type="caution">
    <text evidence="2">The sequence shown here is derived from an EMBL/GenBank/DDBJ whole genome shotgun (WGS) entry which is preliminary data.</text>
</comment>
<keyword evidence="1" id="KW-1133">Transmembrane helix</keyword>
<evidence type="ECO:0000313" key="2">
    <source>
        <dbReference type="EMBL" id="RIB13414.1"/>
    </source>
</evidence>
<feature type="transmembrane region" description="Helical" evidence="1">
    <location>
        <begin position="99"/>
        <end position="122"/>
    </location>
</feature>
<reference evidence="2 3" key="1">
    <citation type="submission" date="2018-06" db="EMBL/GenBank/DDBJ databases">
        <title>Comparative genomics reveals the genomic features of Rhizophagus irregularis, R. cerebriforme, R. diaphanum and Gigaspora rosea, and their symbiotic lifestyle signature.</title>
        <authorList>
            <person name="Morin E."/>
            <person name="San Clemente H."/>
            <person name="Chen E.C.H."/>
            <person name="De La Providencia I."/>
            <person name="Hainaut M."/>
            <person name="Kuo A."/>
            <person name="Kohler A."/>
            <person name="Murat C."/>
            <person name="Tang N."/>
            <person name="Roy S."/>
            <person name="Loubradou J."/>
            <person name="Henrissat B."/>
            <person name="Grigoriev I.V."/>
            <person name="Corradi N."/>
            <person name="Roux C."/>
            <person name="Martin F.M."/>
        </authorList>
    </citation>
    <scope>NUCLEOTIDE SEQUENCE [LARGE SCALE GENOMIC DNA]</scope>
    <source>
        <strain evidence="2 3">DAOM 194757</strain>
    </source>
</reference>
<dbReference type="Gene3D" id="1.10.510.10">
    <property type="entry name" value="Transferase(Phosphotransferase) domain 1"/>
    <property type="match status" value="1"/>
</dbReference>
<evidence type="ECO:0000313" key="3">
    <source>
        <dbReference type="Proteomes" id="UP000266673"/>
    </source>
</evidence>
<name>A0A397UT70_9GLOM</name>
<keyword evidence="1" id="KW-0812">Transmembrane</keyword>
<dbReference type="SUPFAM" id="SSF56112">
    <property type="entry name" value="Protein kinase-like (PK-like)"/>
    <property type="match status" value="1"/>
</dbReference>
<gene>
    <name evidence="2" type="ORF">C2G38_2098322</name>
</gene>
<dbReference type="OrthoDB" id="2423203at2759"/>
<evidence type="ECO:0000256" key="1">
    <source>
        <dbReference type="SAM" id="Phobius"/>
    </source>
</evidence>
<dbReference type="AlphaFoldDB" id="A0A397UT70"/>
<sequence length="241" mass="28165">MIIIIFLALIIFIIYYLLSYDPDLCFVRGSLLGLAFCFTRISWLLFLYYTSSINKVIIFLSGSNHSFIQIIVRALYFEIGYLFFSIIGLLFNYNNGANSFILVIILILAFFFPTLFVCICPYTNISWLINSSCLICQKNKTHIAWCQECATKYFKDNFDNWTSGNQKIDKIIKKTQMNSKFAIDFIEWIPYEQFEQIKEINRGGFGTIYSAVWKQGPLCMNAIDLDELKKFLDELKTFKLH</sequence>
<keyword evidence="1" id="KW-0472">Membrane</keyword>
<dbReference type="InterPro" id="IPR011009">
    <property type="entry name" value="Kinase-like_dom_sf"/>
</dbReference>
<evidence type="ECO:0008006" key="4">
    <source>
        <dbReference type="Google" id="ProtNLM"/>
    </source>
</evidence>
<dbReference type="EMBL" id="QKWP01000925">
    <property type="protein sequence ID" value="RIB13414.1"/>
    <property type="molecule type" value="Genomic_DNA"/>
</dbReference>
<dbReference type="Proteomes" id="UP000266673">
    <property type="component" value="Unassembled WGS sequence"/>
</dbReference>
<keyword evidence="3" id="KW-1185">Reference proteome</keyword>
<accession>A0A397UT70</accession>
<feature type="transmembrane region" description="Helical" evidence="1">
    <location>
        <begin position="70"/>
        <end position="93"/>
    </location>
</feature>
<organism evidence="2 3">
    <name type="scientific">Gigaspora rosea</name>
    <dbReference type="NCBI Taxonomy" id="44941"/>
    <lineage>
        <taxon>Eukaryota</taxon>
        <taxon>Fungi</taxon>
        <taxon>Fungi incertae sedis</taxon>
        <taxon>Mucoromycota</taxon>
        <taxon>Glomeromycotina</taxon>
        <taxon>Glomeromycetes</taxon>
        <taxon>Diversisporales</taxon>
        <taxon>Gigasporaceae</taxon>
        <taxon>Gigaspora</taxon>
    </lineage>
</organism>